<accession>A0AA36CKE0</accession>
<keyword evidence="1" id="KW-0732">Signal</keyword>
<organism evidence="2 3">
    <name type="scientific">Mesorhabditis spiculigera</name>
    <dbReference type="NCBI Taxonomy" id="96644"/>
    <lineage>
        <taxon>Eukaryota</taxon>
        <taxon>Metazoa</taxon>
        <taxon>Ecdysozoa</taxon>
        <taxon>Nematoda</taxon>
        <taxon>Chromadorea</taxon>
        <taxon>Rhabditida</taxon>
        <taxon>Rhabditina</taxon>
        <taxon>Rhabditomorpha</taxon>
        <taxon>Rhabditoidea</taxon>
        <taxon>Rhabditidae</taxon>
        <taxon>Mesorhabditinae</taxon>
        <taxon>Mesorhabditis</taxon>
    </lineage>
</organism>
<dbReference type="AlphaFoldDB" id="A0AA36CKE0"/>
<comment type="caution">
    <text evidence="2">The sequence shown here is derived from an EMBL/GenBank/DDBJ whole genome shotgun (WGS) entry which is preliminary data.</text>
</comment>
<evidence type="ECO:0000313" key="2">
    <source>
        <dbReference type="EMBL" id="CAJ0569670.1"/>
    </source>
</evidence>
<proteinExistence type="predicted"/>
<feature type="chain" id="PRO_5041303761" evidence="1">
    <location>
        <begin position="21"/>
        <end position="170"/>
    </location>
</feature>
<dbReference type="EMBL" id="CATQJA010002093">
    <property type="protein sequence ID" value="CAJ0569670.1"/>
    <property type="molecule type" value="Genomic_DNA"/>
</dbReference>
<evidence type="ECO:0000256" key="1">
    <source>
        <dbReference type="SAM" id="SignalP"/>
    </source>
</evidence>
<dbReference type="Proteomes" id="UP001177023">
    <property type="component" value="Unassembled WGS sequence"/>
</dbReference>
<feature type="non-terminal residue" evidence="2">
    <location>
        <position position="170"/>
    </location>
</feature>
<gene>
    <name evidence="2" type="ORF">MSPICULIGERA_LOCUS8139</name>
</gene>
<sequence length="170" mass="19686">MRAPCCFLFLVAFVIITIHARPYDLKLGNATRSLFLALNSSIHARRTEIIANLSRQVADSITFVMEELRLNLTTSNEGEEIYIEPADPVETFLDSPNTYMQQFNELRYQQGSAESKESSFQWAKDLMKRGKVWYKSLSPEEKRKLKEKLKVAGKYLKGKKNACISKFRYF</sequence>
<feature type="signal peptide" evidence="1">
    <location>
        <begin position="1"/>
        <end position="20"/>
    </location>
</feature>
<reference evidence="2" key="1">
    <citation type="submission" date="2023-06" db="EMBL/GenBank/DDBJ databases">
        <authorList>
            <person name="Delattre M."/>
        </authorList>
    </citation>
    <scope>NUCLEOTIDE SEQUENCE</scope>
    <source>
        <strain evidence="2">AF72</strain>
    </source>
</reference>
<evidence type="ECO:0000313" key="3">
    <source>
        <dbReference type="Proteomes" id="UP001177023"/>
    </source>
</evidence>
<keyword evidence="3" id="KW-1185">Reference proteome</keyword>
<protein>
    <submittedName>
        <fullName evidence="2">Uncharacterized protein</fullName>
    </submittedName>
</protein>
<name>A0AA36CKE0_9BILA</name>